<comment type="similarity">
    <text evidence="1">Belongs to the short-chain dehydrogenases/reductases (SDR) family.</text>
</comment>
<organism evidence="3 4">
    <name type="scientific">Polyplosphaeria fusca</name>
    <dbReference type="NCBI Taxonomy" id="682080"/>
    <lineage>
        <taxon>Eukaryota</taxon>
        <taxon>Fungi</taxon>
        <taxon>Dikarya</taxon>
        <taxon>Ascomycota</taxon>
        <taxon>Pezizomycotina</taxon>
        <taxon>Dothideomycetes</taxon>
        <taxon>Pleosporomycetidae</taxon>
        <taxon>Pleosporales</taxon>
        <taxon>Tetraplosphaeriaceae</taxon>
        <taxon>Polyplosphaeria</taxon>
    </lineage>
</organism>
<protein>
    <submittedName>
        <fullName evidence="3">Dehydrogenase with different specificitie</fullName>
    </submittedName>
</protein>
<evidence type="ECO:0000313" key="3">
    <source>
        <dbReference type="EMBL" id="KAF2740902.1"/>
    </source>
</evidence>
<dbReference type="Proteomes" id="UP000799444">
    <property type="component" value="Unassembled WGS sequence"/>
</dbReference>
<dbReference type="Gene3D" id="3.40.50.720">
    <property type="entry name" value="NAD(P)-binding Rossmann-like Domain"/>
    <property type="match status" value="1"/>
</dbReference>
<name>A0A9P4RCF4_9PLEO</name>
<keyword evidence="4" id="KW-1185">Reference proteome</keyword>
<dbReference type="SUPFAM" id="SSF51735">
    <property type="entry name" value="NAD(P)-binding Rossmann-fold domains"/>
    <property type="match status" value="1"/>
</dbReference>
<reference evidence="3" key="1">
    <citation type="journal article" date="2020" name="Stud. Mycol.">
        <title>101 Dothideomycetes genomes: a test case for predicting lifestyles and emergence of pathogens.</title>
        <authorList>
            <person name="Haridas S."/>
            <person name="Albert R."/>
            <person name="Binder M."/>
            <person name="Bloem J."/>
            <person name="Labutti K."/>
            <person name="Salamov A."/>
            <person name="Andreopoulos B."/>
            <person name="Baker S."/>
            <person name="Barry K."/>
            <person name="Bills G."/>
            <person name="Bluhm B."/>
            <person name="Cannon C."/>
            <person name="Castanera R."/>
            <person name="Culley D."/>
            <person name="Daum C."/>
            <person name="Ezra D."/>
            <person name="Gonzalez J."/>
            <person name="Henrissat B."/>
            <person name="Kuo A."/>
            <person name="Liang C."/>
            <person name="Lipzen A."/>
            <person name="Lutzoni F."/>
            <person name="Magnuson J."/>
            <person name="Mondo S."/>
            <person name="Nolan M."/>
            <person name="Ohm R."/>
            <person name="Pangilinan J."/>
            <person name="Park H.-J."/>
            <person name="Ramirez L."/>
            <person name="Alfaro M."/>
            <person name="Sun H."/>
            <person name="Tritt A."/>
            <person name="Yoshinaga Y."/>
            <person name="Zwiers L.-H."/>
            <person name="Turgeon B."/>
            <person name="Goodwin S."/>
            <person name="Spatafora J."/>
            <person name="Crous P."/>
            <person name="Grigoriev I."/>
        </authorList>
    </citation>
    <scope>NUCLEOTIDE SEQUENCE</scope>
    <source>
        <strain evidence="3">CBS 125425</strain>
    </source>
</reference>
<dbReference type="GO" id="GO:0016491">
    <property type="term" value="F:oxidoreductase activity"/>
    <property type="evidence" value="ECO:0007669"/>
    <property type="project" value="UniProtKB-KW"/>
</dbReference>
<dbReference type="Pfam" id="PF00106">
    <property type="entry name" value="adh_short"/>
    <property type="match status" value="1"/>
</dbReference>
<proteinExistence type="inferred from homology"/>
<dbReference type="EMBL" id="ML996098">
    <property type="protein sequence ID" value="KAF2740902.1"/>
    <property type="molecule type" value="Genomic_DNA"/>
</dbReference>
<dbReference type="OrthoDB" id="191139at2759"/>
<dbReference type="AlphaFoldDB" id="A0A9P4RCF4"/>
<accession>A0A9P4RCF4</accession>
<dbReference type="InterPro" id="IPR002347">
    <property type="entry name" value="SDR_fam"/>
</dbReference>
<evidence type="ECO:0000313" key="4">
    <source>
        <dbReference type="Proteomes" id="UP000799444"/>
    </source>
</evidence>
<evidence type="ECO:0000256" key="1">
    <source>
        <dbReference type="ARBA" id="ARBA00006484"/>
    </source>
</evidence>
<gene>
    <name evidence="3" type="ORF">EJ04DRAFT_571659</name>
</gene>
<dbReference type="PANTHER" id="PTHR24320:SF154">
    <property type="entry name" value="OXIDOREDUCTASE, SHORT-CHAIN DEHYDROGENASE_REDUCTASE FAMILY (AFU_ORTHOLOGUE AFUA_2G04560)"/>
    <property type="match status" value="1"/>
</dbReference>
<evidence type="ECO:0000256" key="2">
    <source>
        <dbReference type="ARBA" id="ARBA00023002"/>
    </source>
</evidence>
<dbReference type="PRINTS" id="PR00081">
    <property type="entry name" value="GDHRDH"/>
</dbReference>
<dbReference type="PANTHER" id="PTHR24320">
    <property type="entry name" value="RETINOL DEHYDROGENASE"/>
    <property type="match status" value="1"/>
</dbReference>
<sequence>METKGAFNPEKDIPDLAGKVFSSQEVGTSGLGKQTILTLAKHGPKHIAFTGRNKKNADSVLSEVKKIAPHVETAYYECDQSSLASVNGAANAFLSTEPTRLDVLICNAGIMGGPMGLTKDGYEIQFGINFLAHTLFTKRFIPLLDRTATEFGEARVVNLTSSGYTMFPGPLSFDELKTTQKNIGMGGKWARYGQSKFAQVIFGSQLAKHYSNITVVSIHPGVVHTNLVEGQPFLDRIFVKMTTIGQSVPLEQGTYNTLWAATIPLQGSIESGSVYYPVGQHQKHTKAASDAGQWKRLWEWTEQQLE</sequence>
<keyword evidence="2" id="KW-0560">Oxidoreductase</keyword>
<comment type="caution">
    <text evidence="3">The sequence shown here is derived from an EMBL/GenBank/DDBJ whole genome shotgun (WGS) entry which is preliminary data.</text>
</comment>
<dbReference type="InterPro" id="IPR036291">
    <property type="entry name" value="NAD(P)-bd_dom_sf"/>
</dbReference>